<reference evidence="2" key="1">
    <citation type="submission" date="2019-09" db="EMBL/GenBank/DDBJ databases">
        <title>Mumia zhuanghuii sp. nov. isolated from the intestinal contents of plateau pika (Ochotona curzoniae) in the Qinghai-Tibet plateau of China.</title>
        <authorList>
            <person name="Tian Z."/>
        </authorList>
    </citation>
    <scope>NUCLEOTIDE SEQUENCE [LARGE SCALE GENOMIC DNA]</scope>
    <source>
        <strain evidence="2">DSM 25564</strain>
    </source>
</reference>
<dbReference type="OrthoDB" id="5076766at2"/>
<dbReference type="RefSeq" id="WP_150420366.1">
    <property type="nucleotide sequence ID" value="NZ_VYRZ01000004.1"/>
</dbReference>
<keyword evidence="2" id="KW-1185">Reference proteome</keyword>
<evidence type="ECO:0000313" key="2">
    <source>
        <dbReference type="Proteomes" id="UP000327039"/>
    </source>
</evidence>
<proteinExistence type="predicted"/>
<organism evidence="1 2">
    <name type="scientific">Microbacterium radiodurans</name>
    <dbReference type="NCBI Taxonomy" id="661398"/>
    <lineage>
        <taxon>Bacteria</taxon>
        <taxon>Bacillati</taxon>
        <taxon>Actinomycetota</taxon>
        <taxon>Actinomycetes</taxon>
        <taxon>Micrococcales</taxon>
        <taxon>Microbacteriaceae</taxon>
        <taxon>Microbacterium</taxon>
    </lineage>
</organism>
<accession>A0A5J5IN32</accession>
<name>A0A5J5IN32_9MICO</name>
<evidence type="ECO:0000313" key="1">
    <source>
        <dbReference type="EMBL" id="KAA9084119.1"/>
    </source>
</evidence>
<dbReference type="Proteomes" id="UP000327039">
    <property type="component" value="Unassembled WGS sequence"/>
</dbReference>
<gene>
    <name evidence="1" type="ORF">F6B42_14135</name>
</gene>
<comment type="caution">
    <text evidence="1">The sequence shown here is derived from an EMBL/GenBank/DDBJ whole genome shotgun (WGS) entry which is preliminary data.</text>
</comment>
<sequence>MGTNRRYAESIDQRMPDPAAQTLMRIPPCTIPMQAYGPQDLTWAKERPPVWAWISWPHKPAERVAAVAHGWNDRVVIVSWMGPAGEVNTVVWRNAVTRRRG</sequence>
<protein>
    <submittedName>
        <fullName evidence="1">Uncharacterized protein</fullName>
    </submittedName>
</protein>
<dbReference type="EMBL" id="VYRZ01000004">
    <property type="protein sequence ID" value="KAA9084119.1"/>
    <property type="molecule type" value="Genomic_DNA"/>
</dbReference>
<dbReference type="AlphaFoldDB" id="A0A5J5IN32"/>